<evidence type="ECO:0000256" key="6">
    <source>
        <dbReference type="ARBA" id="ARBA00023004"/>
    </source>
</evidence>
<evidence type="ECO:0000256" key="4">
    <source>
        <dbReference type="ARBA" id="ARBA00022729"/>
    </source>
</evidence>
<reference evidence="9 10" key="1">
    <citation type="submission" date="2019-02" db="EMBL/GenBank/DDBJ databases">
        <title>Deep-cultivation of Planctomycetes and their phenomic and genomic characterization uncovers novel biology.</title>
        <authorList>
            <person name="Wiegand S."/>
            <person name="Jogler M."/>
            <person name="Boedeker C."/>
            <person name="Pinto D."/>
            <person name="Vollmers J."/>
            <person name="Rivas-Marin E."/>
            <person name="Kohn T."/>
            <person name="Peeters S.H."/>
            <person name="Heuer A."/>
            <person name="Rast P."/>
            <person name="Oberbeckmann S."/>
            <person name="Bunk B."/>
            <person name="Jeske O."/>
            <person name="Meyerdierks A."/>
            <person name="Storesund J.E."/>
            <person name="Kallscheuer N."/>
            <person name="Luecker S."/>
            <person name="Lage O.M."/>
            <person name="Pohl T."/>
            <person name="Merkel B.J."/>
            <person name="Hornburger P."/>
            <person name="Mueller R.-W."/>
            <person name="Bruemmer F."/>
            <person name="Labrenz M."/>
            <person name="Spormann A.M."/>
            <person name="Op Den Camp H."/>
            <person name="Overmann J."/>
            <person name="Amann R."/>
            <person name="Jetten M.S.M."/>
            <person name="Mascher T."/>
            <person name="Medema M.H."/>
            <person name="Devos D.P."/>
            <person name="Kaster A.-K."/>
            <person name="Ovreas L."/>
            <person name="Rohde M."/>
            <person name="Galperin M.Y."/>
            <person name="Jogler C."/>
        </authorList>
    </citation>
    <scope>NUCLEOTIDE SEQUENCE [LARGE SCALE GENOMIC DNA]</scope>
    <source>
        <strain evidence="9 10">KOR34</strain>
    </source>
</reference>
<dbReference type="PANTHER" id="PTHR30600:SF10">
    <property type="entry name" value="BLL6722 PROTEIN"/>
    <property type="match status" value="1"/>
</dbReference>
<dbReference type="InterPro" id="IPR051395">
    <property type="entry name" value="Cytochrome_c_Peroxidase/MauG"/>
</dbReference>
<feature type="domain" description="Cytochrome c" evidence="8">
    <location>
        <begin position="245"/>
        <end position="361"/>
    </location>
</feature>
<keyword evidence="3 7" id="KW-0479">Metal-binding</keyword>
<evidence type="ECO:0000259" key="8">
    <source>
        <dbReference type="PROSITE" id="PS51007"/>
    </source>
</evidence>
<gene>
    <name evidence="9" type="primary">ccp_1</name>
    <name evidence="9" type="ORF">KOR34_37730</name>
</gene>
<dbReference type="AlphaFoldDB" id="A0A5C5V7Y0"/>
<dbReference type="InterPro" id="IPR036439">
    <property type="entry name" value="Dockerin_dom_sf"/>
</dbReference>
<evidence type="ECO:0000256" key="5">
    <source>
        <dbReference type="ARBA" id="ARBA00023002"/>
    </source>
</evidence>
<dbReference type="GO" id="GO:0046872">
    <property type="term" value="F:metal ion binding"/>
    <property type="evidence" value="ECO:0007669"/>
    <property type="project" value="UniProtKB-KW"/>
</dbReference>
<dbReference type="SUPFAM" id="SSF63446">
    <property type="entry name" value="Type I dockerin domain"/>
    <property type="match status" value="1"/>
</dbReference>
<dbReference type="InterPro" id="IPR009056">
    <property type="entry name" value="Cyt_c-like_dom"/>
</dbReference>
<evidence type="ECO:0000313" key="10">
    <source>
        <dbReference type="Proteomes" id="UP000316714"/>
    </source>
</evidence>
<evidence type="ECO:0000256" key="2">
    <source>
        <dbReference type="ARBA" id="ARBA00022617"/>
    </source>
</evidence>
<dbReference type="InterPro" id="IPR036909">
    <property type="entry name" value="Cyt_c-like_dom_sf"/>
</dbReference>
<dbReference type="Pfam" id="PF00034">
    <property type="entry name" value="Cytochrom_C"/>
    <property type="match status" value="1"/>
</dbReference>
<dbReference type="PANTHER" id="PTHR30600">
    <property type="entry name" value="CYTOCHROME C PEROXIDASE-RELATED"/>
    <property type="match status" value="1"/>
</dbReference>
<evidence type="ECO:0000256" key="7">
    <source>
        <dbReference type="PROSITE-ProRule" id="PRU00433"/>
    </source>
</evidence>
<comment type="caution">
    <text evidence="9">The sequence shown here is derived from an EMBL/GenBank/DDBJ whole genome shotgun (WGS) entry which is preliminary data.</text>
</comment>
<dbReference type="Gene3D" id="1.10.760.10">
    <property type="entry name" value="Cytochrome c-like domain"/>
    <property type="match status" value="2"/>
</dbReference>
<organism evidence="9 10">
    <name type="scientific">Posidoniimonas corsicana</name>
    <dbReference type="NCBI Taxonomy" id="1938618"/>
    <lineage>
        <taxon>Bacteria</taxon>
        <taxon>Pseudomonadati</taxon>
        <taxon>Planctomycetota</taxon>
        <taxon>Planctomycetia</taxon>
        <taxon>Pirellulales</taxon>
        <taxon>Lacipirellulaceae</taxon>
        <taxon>Posidoniimonas</taxon>
    </lineage>
</organism>
<dbReference type="GO" id="GO:0000272">
    <property type="term" value="P:polysaccharide catabolic process"/>
    <property type="evidence" value="ECO:0007669"/>
    <property type="project" value="InterPro"/>
</dbReference>
<keyword evidence="6 7" id="KW-0408">Iron</keyword>
<accession>A0A5C5V7Y0</accession>
<keyword evidence="2 7" id="KW-0349">Heme</keyword>
<dbReference type="PROSITE" id="PS51007">
    <property type="entry name" value="CYTC"/>
    <property type="match status" value="1"/>
</dbReference>
<keyword evidence="4" id="KW-0732">Signal</keyword>
<name>A0A5C5V7Y0_9BACT</name>
<dbReference type="GO" id="GO:0004130">
    <property type="term" value="F:cytochrome-c peroxidase activity"/>
    <property type="evidence" value="ECO:0007669"/>
    <property type="project" value="UniProtKB-EC"/>
</dbReference>
<dbReference type="GO" id="GO:0009055">
    <property type="term" value="F:electron transfer activity"/>
    <property type="evidence" value="ECO:0007669"/>
    <property type="project" value="InterPro"/>
</dbReference>
<proteinExistence type="predicted"/>
<dbReference type="Proteomes" id="UP000316714">
    <property type="component" value="Unassembled WGS sequence"/>
</dbReference>
<dbReference type="CDD" id="cd14256">
    <property type="entry name" value="Dockerin_I"/>
    <property type="match status" value="1"/>
</dbReference>
<keyword evidence="9" id="KW-0575">Peroxidase</keyword>
<dbReference type="EC" id="1.11.1.5" evidence="9"/>
<evidence type="ECO:0000256" key="1">
    <source>
        <dbReference type="ARBA" id="ARBA00004196"/>
    </source>
</evidence>
<dbReference type="InterPro" id="IPR004852">
    <property type="entry name" value="Di-haem_cyt_c_peroxidsae"/>
</dbReference>
<dbReference type="SUPFAM" id="SSF46626">
    <property type="entry name" value="Cytochrome c"/>
    <property type="match status" value="2"/>
</dbReference>
<protein>
    <submittedName>
        <fullName evidence="9">Cytochrome c551 peroxidase</fullName>
        <ecNumber evidence="9">1.11.1.5</ecNumber>
    </submittedName>
</protein>
<dbReference type="GO" id="GO:0030313">
    <property type="term" value="C:cell envelope"/>
    <property type="evidence" value="ECO:0007669"/>
    <property type="project" value="UniProtKB-SubCell"/>
</dbReference>
<keyword evidence="10" id="KW-1185">Reference proteome</keyword>
<dbReference type="GO" id="GO:0020037">
    <property type="term" value="F:heme binding"/>
    <property type="evidence" value="ECO:0007669"/>
    <property type="project" value="InterPro"/>
</dbReference>
<dbReference type="Gene3D" id="1.10.1330.10">
    <property type="entry name" value="Dockerin domain"/>
    <property type="match status" value="1"/>
</dbReference>
<sequence>MGSLLVASTDRSATRVRVAPVICAVVFIAVAAAPMADASQPQVPRLASEGSRYVEYAIDNLPAHFRSGEVAALDNTPADNLLTDAGATLGRVLFYDKRLSHDGSTSCASCHQQSTGFSDANRFSEGVDGHLTDRHSMALANGGYYISGAAFWDERAESLEQQALMPIEDPREMGSSLEEVVEKLGATRFYPALFEAAFGSPEVTPDRMAKSIAQFERAMVSYQAKYDQAFAPGSTDPDFESVFTPDELAGRELFHGAGRCAGCHTTHAQVGQQATNVGLDEIVEDEGAGQGQFKTPSLRNVAVRGHFMHDGRFSTLQEVVEFYNEGVQDTPALDQSLRDPVELGLDEQEVAQLVAFLETLTDEVFLTSGLFADPFFTLPGDYSGDGVVDAADYVIWRQAVGGGGTLAADGNGDAVVDAADYTVWRDNLGRTWESPAGGNRSPHAAPEPSLLKPLLFGVVCWRRRKRGPR</sequence>
<evidence type="ECO:0000313" key="9">
    <source>
        <dbReference type="EMBL" id="TWT33937.1"/>
    </source>
</evidence>
<dbReference type="EMBL" id="SIHJ01000002">
    <property type="protein sequence ID" value="TWT33937.1"/>
    <property type="molecule type" value="Genomic_DNA"/>
</dbReference>
<dbReference type="Pfam" id="PF03150">
    <property type="entry name" value="CCP_MauG"/>
    <property type="match status" value="1"/>
</dbReference>
<comment type="subcellular location">
    <subcellularLocation>
        <location evidence="1">Cell envelope</location>
    </subcellularLocation>
</comment>
<evidence type="ECO:0000256" key="3">
    <source>
        <dbReference type="ARBA" id="ARBA00022723"/>
    </source>
</evidence>
<keyword evidence="5 9" id="KW-0560">Oxidoreductase</keyword>